<protein>
    <recommendedName>
        <fullName evidence="8">Terminal nucleotidyltransferase 5B</fullName>
        <ecNumber evidence="4">2.7.7.19</ecNumber>
    </recommendedName>
    <alternativeName>
        <fullName evidence="9">Non-canonical poly(A) polymerase FAM46B</fullName>
    </alternativeName>
</protein>
<evidence type="ECO:0000256" key="1">
    <source>
        <dbReference type="ARBA" id="ARBA00004123"/>
    </source>
</evidence>
<evidence type="ECO:0000256" key="6">
    <source>
        <dbReference type="ARBA" id="ARBA00022679"/>
    </source>
</evidence>
<dbReference type="GO" id="GO:0043066">
    <property type="term" value="P:negative regulation of apoptotic process"/>
    <property type="evidence" value="ECO:0007669"/>
    <property type="project" value="Ensembl"/>
</dbReference>
<dbReference type="GO" id="GO:0048255">
    <property type="term" value="P:mRNA stabilization"/>
    <property type="evidence" value="ECO:0007669"/>
    <property type="project" value="TreeGrafter"/>
</dbReference>
<dbReference type="SMART" id="SM01153">
    <property type="entry name" value="DUF1693"/>
    <property type="match status" value="1"/>
</dbReference>
<dbReference type="GO" id="GO:0008285">
    <property type="term" value="P:negative regulation of cell population proliferation"/>
    <property type="evidence" value="ECO:0007669"/>
    <property type="project" value="Ensembl"/>
</dbReference>
<dbReference type="Pfam" id="PF07984">
    <property type="entry name" value="NTP_transf_7"/>
    <property type="match status" value="2"/>
</dbReference>
<dbReference type="GO" id="GO:0005634">
    <property type="term" value="C:nucleus"/>
    <property type="evidence" value="ECO:0007669"/>
    <property type="project" value="UniProtKB-SubCell"/>
</dbReference>
<gene>
    <name evidence="12" type="primary">TENT5B</name>
</gene>
<sequence>MGMSPAAYKSPLGLGLQALGSVSRRRPRCVLALSRRRCCPVPASVPPPPPWPLPSGSPCPPPLNHPHGFCRRGSGAGRMMPSESGAERRDRAAAQVGTAAATAVATAAPAGGGPDPEALSASPGRHLSGLSWPQVKRLDALLSEPIPIHGRGNFPTLSVQPRQIVQRTLIPHGSLTQGLAERGEEDVEGIGGRICPCLQGQKTPGSPGWVVRSSLEEQGLHVHSVRLHGSAASHVLHPESGLGYKDLDLVFRVDLCSEASFQLTKAVVLACLLDFLPAGVNRAKITPLTLKEAYVQKLVKVCTDSDRWSLISLSNKSGKNVELKFVDSVRRQFEFSIDSFQIILDSLLLFGQCSSTPMSEAFHPTVTGESLYGDFAEALEHLRHRVIATRSPEEIRGGGLLKYCHLLVRGFRPRPSTDVRALQRYMCSRFFIDFPDLVEQRRTLERYLEAHFGGGDAARRYACLVTLHRVVNESTVCLMNHERRQTLDLIAALALQALAEQGPAATAALAWRPPGTDGVVPATVNYYVTPVQPLLARAYPTWLPCN</sequence>
<evidence type="ECO:0000256" key="2">
    <source>
        <dbReference type="ARBA" id="ARBA00004496"/>
    </source>
</evidence>
<dbReference type="Proteomes" id="UP000233100">
    <property type="component" value="Chromosome 1"/>
</dbReference>
<organism evidence="12 13">
    <name type="scientific">Macaca fascicularis</name>
    <name type="common">Crab-eating macaque</name>
    <name type="synonym">Cynomolgus monkey</name>
    <dbReference type="NCBI Taxonomy" id="9541"/>
    <lineage>
        <taxon>Eukaryota</taxon>
        <taxon>Metazoa</taxon>
        <taxon>Chordata</taxon>
        <taxon>Craniata</taxon>
        <taxon>Vertebrata</taxon>
        <taxon>Euteleostomi</taxon>
        <taxon>Mammalia</taxon>
        <taxon>Eutheria</taxon>
        <taxon>Euarchontoglires</taxon>
        <taxon>Primates</taxon>
        <taxon>Haplorrhini</taxon>
        <taxon>Catarrhini</taxon>
        <taxon>Cercopithecidae</taxon>
        <taxon>Cercopithecinae</taxon>
        <taxon>Macaca</taxon>
    </lineage>
</organism>
<evidence type="ECO:0000256" key="5">
    <source>
        <dbReference type="ARBA" id="ARBA00022490"/>
    </source>
</evidence>
<comment type="subcellular location">
    <subcellularLocation>
        <location evidence="2">Cytoplasm</location>
    </subcellularLocation>
    <subcellularLocation>
        <location evidence="1">Nucleus</location>
    </subcellularLocation>
</comment>
<reference evidence="12 13" key="1">
    <citation type="submission" date="2013-03" db="EMBL/GenBank/DDBJ databases">
        <authorList>
            <person name="Warren W."/>
            <person name="Wilson R.K."/>
        </authorList>
    </citation>
    <scope>NUCLEOTIDE SEQUENCE</scope>
</reference>
<keyword evidence="5" id="KW-0963">Cytoplasm</keyword>
<dbReference type="GO" id="GO:0045727">
    <property type="term" value="P:positive regulation of translation"/>
    <property type="evidence" value="ECO:0007669"/>
    <property type="project" value="Ensembl"/>
</dbReference>
<feature type="compositionally biased region" description="Low complexity" evidence="11">
    <location>
        <begin position="93"/>
        <end position="109"/>
    </location>
</feature>
<dbReference type="EC" id="2.7.7.19" evidence="4"/>
<keyword evidence="7" id="KW-0539">Nucleus</keyword>
<dbReference type="Ensembl" id="ENSMFAT00000008745.2">
    <property type="protein sequence ID" value="ENSMFAP00000034515.2"/>
    <property type="gene ID" value="ENSMFAG00000003756.2"/>
</dbReference>
<dbReference type="GO" id="GO:0003723">
    <property type="term" value="F:RNA binding"/>
    <property type="evidence" value="ECO:0007669"/>
    <property type="project" value="TreeGrafter"/>
</dbReference>
<evidence type="ECO:0000256" key="4">
    <source>
        <dbReference type="ARBA" id="ARBA00012388"/>
    </source>
</evidence>
<reference evidence="12" key="2">
    <citation type="submission" date="2025-08" db="UniProtKB">
        <authorList>
            <consortium name="Ensembl"/>
        </authorList>
    </citation>
    <scope>IDENTIFICATION</scope>
</reference>
<evidence type="ECO:0000313" key="13">
    <source>
        <dbReference type="Proteomes" id="UP000233100"/>
    </source>
</evidence>
<reference evidence="12" key="3">
    <citation type="submission" date="2025-09" db="UniProtKB">
        <authorList>
            <consortium name="Ensembl"/>
        </authorList>
    </citation>
    <scope>IDENTIFICATION</scope>
</reference>
<dbReference type="InterPro" id="IPR012937">
    <property type="entry name" value="TET5"/>
</dbReference>
<evidence type="ECO:0000256" key="7">
    <source>
        <dbReference type="ARBA" id="ARBA00023242"/>
    </source>
</evidence>
<feature type="region of interest" description="Disordered" evidence="11">
    <location>
        <begin position="71"/>
        <end position="125"/>
    </location>
</feature>
<dbReference type="Bgee" id="ENSMFAG00000003756">
    <property type="expression patterns" value="Expressed in heart and 3 other cell types or tissues"/>
</dbReference>
<dbReference type="VEuPathDB" id="HostDB:ENSMFAG00000003756"/>
<comment type="catalytic activity">
    <reaction evidence="10">
        <text>RNA(n) + ATP = RNA(n)-3'-adenine ribonucleotide + diphosphate</text>
        <dbReference type="Rhea" id="RHEA:11332"/>
        <dbReference type="Rhea" id="RHEA-COMP:14527"/>
        <dbReference type="Rhea" id="RHEA-COMP:17347"/>
        <dbReference type="ChEBI" id="CHEBI:30616"/>
        <dbReference type="ChEBI" id="CHEBI:33019"/>
        <dbReference type="ChEBI" id="CHEBI:140395"/>
        <dbReference type="ChEBI" id="CHEBI:173115"/>
        <dbReference type="EC" id="2.7.7.19"/>
    </reaction>
    <physiologicalReaction direction="left-to-right" evidence="10">
        <dbReference type="Rhea" id="RHEA:11333"/>
    </physiologicalReaction>
</comment>
<evidence type="ECO:0000256" key="10">
    <source>
        <dbReference type="ARBA" id="ARBA00047933"/>
    </source>
</evidence>
<accession>A0A2K5WBM6</accession>
<keyword evidence="6" id="KW-0808">Transferase</keyword>
<evidence type="ECO:0000256" key="11">
    <source>
        <dbReference type="SAM" id="MobiDB-lite"/>
    </source>
</evidence>
<comment type="similarity">
    <text evidence="3">Belongs to the TENT family.</text>
</comment>
<keyword evidence="13" id="KW-1185">Reference proteome</keyword>
<dbReference type="PANTHER" id="PTHR12974">
    <property type="entry name" value="PRION-LIKE- Q/N-RICH -DOMAIN-BEARING PROTEIN PROTEIN 44"/>
    <property type="match status" value="1"/>
</dbReference>
<name>A0A2K5WBM6_MACFA</name>
<evidence type="ECO:0000256" key="9">
    <source>
        <dbReference type="ARBA" id="ARBA00042089"/>
    </source>
</evidence>
<evidence type="ECO:0000256" key="3">
    <source>
        <dbReference type="ARBA" id="ARBA00007631"/>
    </source>
</evidence>
<dbReference type="GO" id="GO:0005737">
    <property type="term" value="C:cytoplasm"/>
    <property type="evidence" value="ECO:0007669"/>
    <property type="project" value="UniProtKB-SubCell"/>
</dbReference>
<dbReference type="GeneTree" id="ENSGT00940000160747"/>
<evidence type="ECO:0000313" key="12">
    <source>
        <dbReference type="Ensembl" id="ENSMFAP00000034515.2"/>
    </source>
</evidence>
<dbReference type="GO" id="GO:0045786">
    <property type="term" value="P:negative regulation of cell cycle"/>
    <property type="evidence" value="ECO:0007669"/>
    <property type="project" value="Ensembl"/>
</dbReference>
<evidence type="ECO:0000256" key="8">
    <source>
        <dbReference type="ARBA" id="ARBA00039209"/>
    </source>
</evidence>
<dbReference type="PANTHER" id="PTHR12974:SF46">
    <property type="entry name" value="TERMINAL NUCLEOTIDYLTRANSFERASE 5B"/>
    <property type="match status" value="1"/>
</dbReference>
<proteinExistence type="inferred from homology"/>
<dbReference type="AlphaFoldDB" id="A0A2K5WBM6"/>
<dbReference type="GO" id="GO:1990817">
    <property type="term" value="F:poly(A) RNA polymerase activity"/>
    <property type="evidence" value="ECO:0007669"/>
    <property type="project" value="UniProtKB-EC"/>
</dbReference>